<proteinExistence type="predicted"/>
<protein>
    <submittedName>
        <fullName evidence="1">Uncharacterized protein</fullName>
    </submittedName>
</protein>
<reference evidence="1" key="1">
    <citation type="submission" date="2013-07" db="EMBL/GenBank/DDBJ databases">
        <title>The genome of an arbuscular mycorrhizal fungus provides insights into the evolution of the oldest plant symbiosis.</title>
        <authorList>
            <consortium name="DOE Joint Genome Institute"/>
            <person name="Tisserant E."/>
            <person name="Malbreil M."/>
            <person name="Kuo A."/>
            <person name="Kohler A."/>
            <person name="Symeonidi A."/>
            <person name="Balestrini R."/>
            <person name="Charron P."/>
            <person name="Duensing N."/>
            <person name="Frei-dit-Frey N."/>
            <person name="Gianinazzi-Pearson V."/>
            <person name="Gilbert B."/>
            <person name="Handa Y."/>
            <person name="Hijri M."/>
            <person name="Kaul R."/>
            <person name="Kawaguchi M."/>
            <person name="Krajinski F."/>
            <person name="Lammers P."/>
            <person name="Lapierre D."/>
            <person name="Masclaux F.G."/>
            <person name="Murat C."/>
            <person name="Morin E."/>
            <person name="Ndikumana S."/>
            <person name="Pagni M."/>
            <person name="Petitpierre D."/>
            <person name="Requena N."/>
            <person name="Rosikiewicz P."/>
            <person name="Riley R."/>
            <person name="Saito K."/>
            <person name="San Clemente H."/>
            <person name="Shapiro H."/>
            <person name="van Tuinen D."/>
            <person name="Becard G."/>
            <person name="Bonfante P."/>
            <person name="Paszkowski U."/>
            <person name="Shachar-Hill Y."/>
            <person name="Young J.P."/>
            <person name="Sanders I.R."/>
            <person name="Henrissat B."/>
            <person name="Rensing S.A."/>
            <person name="Grigoriev I.V."/>
            <person name="Corradi N."/>
            <person name="Roux C."/>
            <person name="Martin F."/>
        </authorList>
    </citation>
    <scope>NUCLEOTIDE SEQUENCE</scope>
    <source>
        <strain evidence="1">DAOM 197198</strain>
    </source>
</reference>
<sequence>MVSFCCWTTDLDIQERNEPPDVFPGLGGTAIQSGKGSRLEPWNWSEYIEDESGIIFGLKHEWEMGDRKVFQNVLLIVDSK</sequence>
<dbReference type="HOGENOM" id="CLU_196223_0_0_1"/>
<dbReference type="EMBL" id="KI281715">
    <property type="protein sequence ID" value="ESA15703.1"/>
    <property type="molecule type" value="Genomic_DNA"/>
</dbReference>
<dbReference type="VEuPathDB" id="FungiDB:RhiirFUN_007274"/>
<name>U9UAV3_RHIID</name>
<accession>U9UAV3</accession>
<gene>
    <name evidence="1" type="ORF">GLOINDRAFT_23586</name>
</gene>
<evidence type="ECO:0000313" key="1">
    <source>
        <dbReference type="EMBL" id="ESA15703.1"/>
    </source>
</evidence>
<dbReference type="AlphaFoldDB" id="U9UAV3"/>
<organism evidence="1">
    <name type="scientific">Rhizophagus irregularis (strain DAOM 181602 / DAOM 197198 / MUCL 43194)</name>
    <name type="common">Arbuscular mycorrhizal fungus</name>
    <name type="synonym">Glomus intraradices</name>
    <dbReference type="NCBI Taxonomy" id="747089"/>
    <lineage>
        <taxon>Eukaryota</taxon>
        <taxon>Fungi</taxon>
        <taxon>Fungi incertae sedis</taxon>
        <taxon>Mucoromycota</taxon>
        <taxon>Glomeromycotina</taxon>
        <taxon>Glomeromycetes</taxon>
        <taxon>Glomerales</taxon>
        <taxon>Glomeraceae</taxon>
        <taxon>Rhizophagus</taxon>
    </lineage>
</organism>